<keyword evidence="2 6" id="KW-0812">Transmembrane</keyword>
<dbReference type="Proteomes" id="UP000248961">
    <property type="component" value="Unassembled WGS sequence"/>
</dbReference>
<dbReference type="GO" id="GO:0016020">
    <property type="term" value="C:membrane"/>
    <property type="evidence" value="ECO:0007669"/>
    <property type="project" value="UniProtKB-SubCell"/>
</dbReference>
<keyword evidence="4 6" id="KW-0472">Membrane</keyword>
<evidence type="ECO:0000256" key="2">
    <source>
        <dbReference type="ARBA" id="ARBA00022692"/>
    </source>
</evidence>
<dbReference type="STRING" id="1450537.A0A395IBQ6"/>
<dbReference type="InterPro" id="IPR005828">
    <property type="entry name" value="MFS_sugar_transport-like"/>
</dbReference>
<proteinExistence type="predicted"/>
<sequence>MGLWGLKGASLARARVCLIVVPSFLLFGYNQSKIGGILSYPTLFRQSPNTETSRTTRTVDATNVRRPRERSSPITLSDIGNRIGRRESLMIAAAIAAIGQIISGIGNGGECTAPKSRGKNVGIIGIFISSGIAAAGWVNVGSSLIKSSEIVWRFPLAVPIFFGLMIITFTLFFPEPLRWLISKGRLTEAHEAMRELFWDTTIDDDATRMEIDNISSHLRQGSQSERGFLDLLKPRGQRLFYRMCLAIGINFCAQMTGAIVISYYESTTFKKSLRIACPCLIIACLSMGLSMAALAGCVWSIDYRYTIGALVAATFFLLAFMTFFPLEFLGANFLYSVENAPQDLRIQLTAIGSVTHWLFNFVIVEIIPIAFVTIRWKYYVVYAVIRVSVAGLVYFLFPETNCRSLQEMDELFSDPTTGGKFQAMLEHCRQGSPRPHQQEPWKCTDYSAYTPFMHVASIG</sequence>
<keyword evidence="3 6" id="KW-1133">Transmembrane helix</keyword>
<dbReference type="PANTHER" id="PTHR48022:SF45">
    <property type="entry name" value="MAJOR FACILITATOR SUPERFAMILY (MFS) PROFILE DOMAIN-CONTAINING PROTEIN-RELATED"/>
    <property type="match status" value="1"/>
</dbReference>
<dbReference type="PANTHER" id="PTHR48022">
    <property type="entry name" value="PLASTIDIC GLUCOSE TRANSPORTER 4"/>
    <property type="match status" value="1"/>
</dbReference>
<dbReference type="SUPFAM" id="SSF103473">
    <property type="entry name" value="MFS general substrate transporter"/>
    <property type="match status" value="1"/>
</dbReference>
<dbReference type="InterPro" id="IPR050360">
    <property type="entry name" value="MFS_Sugar_Transporters"/>
</dbReference>
<keyword evidence="8" id="KW-1185">Reference proteome</keyword>
<evidence type="ECO:0000256" key="1">
    <source>
        <dbReference type="ARBA" id="ARBA00004141"/>
    </source>
</evidence>
<feature type="transmembrane region" description="Helical" evidence="6">
    <location>
        <begin position="275"/>
        <end position="301"/>
    </location>
</feature>
<feature type="transmembrane region" description="Helical" evidence="6">
    <location>
        <begin position="307"/>
        <end position="329"/>
    </location>
</feature>
<feature type="transmembrane region" description="Helical" evidence="6">
    <location>
        <begin position="350"/>
        <end position="372"/>
    </location>
</feature>
<feature type="transmembrane region" description="Helical" evidence="6">
    <location>
        <begin position="89"/>
        <end position="109"/>
    </location>
</feature>
<reference evidence="7 8" key="1">
    <citation type="submission" date="2018-02" db="EMBL/GenBank/DDBJ databases">
        <title>The genomes of Aspergillus section Nigri reveals drivers in fungal speciation.</title>
        <authorList>
            <consortium name="DOE Joint Genome Institute"/>
            <person name="Vesth T.C."/>
            <person name="Nybo J."/>
            <person name="Theobald S."/>
            <person name="Brandl J."/>
            <person name="Frisvad J.C."/>
            <person name="Nielsen K.F."/>
            <person name="Lyhne E.K."/>
            <person name="Kogle M.E."/>
            <person name="Kuo A."/>
            <person name="Riley R."/>
            <person name="Clum A."/>
            <person name="Nolan M."/>
            <person name="Lipzen A."/>
            <person name="Salamov A."/>
            <person name="Henrissat B."/>
            <person name="Wiebenga A."/>
            <person name="De vries R.P."/>
            <person name="Grigoriev I.V."/>
            <person name="Mortensen U.H."/>
            <person name="Andersen M.R."/>
            <person name="Baker S.E."/>
        </authorList>
    </citation>
    <scope>NUCLEOTIDE SEQUENCE [LARGE SCALE GENOMIC DNA]</scope>
    <source>
        <strain evidence="7 8">CBS 101889</strain>
    </source>
</reference>
<evidence type="ECO:0000256" key="3">
    <source>
        <dbReference type="ARBA" id="ARBA00022989"/>
    </source>
</evidence>
<evidence type="ECO:0000256" key="5">
    <source>
        <dbReference type="SAM" id="MobiDB-lite"/>
    </source>
</evidence>
<feature type="transmembrane region" description="Helical" evidence="6">
    <location>
        <begin position="378"/>
        <end position="397"/>
    </location>
</feature>
<evidence type="ECO:0000256" key="6">
    <source>
        <dbReference type="SAM" id="Phobius"/>
    </source>
</evidence>
<comment type="subcellular location">
    <subcellularLocation>
        <location evidence="1">Membrane</location>
        <topology evidence="1">Multi-pass membrane protein</topology>
    </subcellularLocation>
</comment>
<feature type="transmembrane region" description="Helical" evidence="6">
    <location>
        <begin position="121"/>
        <end position="138"/>
    </location>
</feature>
<dbReference type="Pfam" id="PF00083">
    <property type="entry name" value="Sugar_tr"/>
    <property type="match status" value="2"/>
</dbReference>
<evidence type="ECO:0000313" key="7">
    <source>
        <dbReference type="EMBL" id="RAL17425.1"/>
    </source>
</evidence>
<dbReference type="EMBL" id="KZ824267">
    <property type="protein sequence ID" value="RAL17425.1"/>
    <property type="molecule type" value="Genomic_DNA"/>
</dbReference>
<dbReference type="GO" id="GO:0005351">
    <property type="term" value="F:carbohydrate:proton symporter activity"/>
    <property type="evidence" value="ECO:0007669"/>
    <property type="project" value="TreeGrafter"/>
</dbReference>
<dbReference type="VEuPathDB" id="FungiDB:BO97DRAFT_430431"/>
<organism evidence="7 8">
    <name type="scientific">Aspergillus homomorphus (strain CBS 101889)</name>
    <dbReference type="NCBI Taxonomy" id="1450537"/>
    <lineage>
        <taxon>Eukaryota</taxon>
        <taxon>Fungi</taxon>
        <taxon>Dikarya</taxon>
        <taxon>Ascomycota</taxon>
        <taxon>Pezizomycotina</taxon>
        <taxon>Eurotiomycetes</taxon>
        <taxon>Eurotiomycetidae</taxon>
        <taxon>Eurotiales</taxon>
        <taxon>Aspergillaceae</taxon>
        <taxon>Aspergillus</taxon>
        <taxon>Aspergillus subgen. Circumdati</taxon>
    </lineage>
</organism>
<dbReference type="OrthoDB" id="6612291at2759"/>
<evidence type="ECO:0000313" key="8">
    <source>
        <dbReference type="Proteomes" id="UP000248961"/>
    </source>
</evidence>
<evidence type="ECO:0000256" key="4">
    <source>
        <dbReference type="ARBA" id="ARBA00023136"/>
    </source>
</evidence>
<feature type="region of interest" description="Disordered" evidence="5">
    <location>
        <begin position="48"/>
        <end position="67"/>
    </location>
</feature>
<feature type="transmembrane region" description="Helical" evidence="6">
    <location>
        <begin position="239"/>
        <end position="263"/>
    </location>
</feature>
<dbReference type="Gene3D" id="1.20.1250.20">
    <property type="entry name" value="MFS general substrate transporter like domains"/>
    <property type="match status" value="2"/>
</dbReference>
<protein>
    <submittedName>
        <fullName evidence="7">MFS general substrate transporter</fullName>
    </submittedName>
</protein>
<dbReference type="GeneID" id="37201726"/>
<feature type="transmembrane region" description="Helical" evidence="6">
    <location>
        <begin position="150"/>
        <end position="173"/>
    </location>
</feature>
<gene>
    <name evidence="7" type="ORF">BO97DRAFT_430431</name>
</gene>
<name>A0A395IBQ6_ASPHC</name>
<dbReference type="AlphaFoldDB" id="A0A395IBQ6"/>
<dbReference type="InterPro" id="IPR036259">
    <property type="entry name" value="MFS_trans_sf"/>
</dbReference>
<accession>A0A395IBQ6</accession>
<dbReference type="RefSeq" id="XP_025556579.1">
    <property type="nucleotide sequence ID" value="XM_025697437.1"/>
</dbReference>
<feature type="compositionally biased region" description="Polar residues" evidence="5">
    <location>
        <begin position="48"/>
        <end position="61"/>
    </location>
</feature>